<dbReference type="PANTHER" id="PTHR30457">
    <property type="entry name" value="5'-NUCLEOTIDASE SURE"/>
    <property type="match status" value="1"/>
</dbReference>
<dbReference type="SUPFAM" id="SSF64167">
    <property type="entry name" value="SurE-like"/>
    <property type="match status" value="1"/>
</dbReference>
<protein>
    <recommendedName>
        <fullName evidence="3">5'-nucleotidase</fullName>
        <ecNumber evidence="3">3.1.3.5</ecNumber>
    </recommendedName>
</protein>
<dbReference type="eggNOG" id="COG0496">
    <property type="taxonomic scope" value="Bacteria"/>
</dbReference>
<keyword evidence="7" id="KW-0378">Hydrolase</keyword>
<evidence type="ECO:0000256" key="7">
    <source>
        <dbReference type="ARBA" id="ARBA00022801"/>
    </source>
</evidence>
<feature type="domain" description="Survival protein SurE-like phosphatase/nucleotidase" evidence="8">
    <location>
        <begin position="9"/>
        <end position="190"/>
    </location>
</feature>
<gene>
    <name evidence="9" type="ORF">TresaDRAFT_0069</name>
</gene>
<name>H7ENW3_9SPIR</name>
<evidence type="ECO:0000256" key="5">
    <source>
        <dbReference type="ARBA" id="ARBA00022723"/>
    </source>
</evidence>
<evidence type="ECO:0000256" key="3">
    <source>
        <dbReference type="ARBA" id="ARBA00012643"/>
    </source>
</evidence>
<dbReference type="InterPro" id="IPR036523">
    <property type="entry name" value="SurE-like_sf"/>
</dbReference>
<comment type="catalytic activity">
    <reaction evidence="1">
        <text>a ribonucleoside 5'-phosphate + H2O = a ribonucleoside + phosphate</text>
        <dbReference type="Rhea" id="RHEA:12484"/>
        <dbReference type="ChEBI" id="CHEBI:15377"/>
        <dbReference type="ChEBI" id="CHEBI:18254"/>
        <dbReference type="ChEBI" id="CHEBI:43474"/>
        <dbReference type="ChEBI" id="CHEBI:58043"/>
        <dbReference type="EC" id="3.1.3.5"/>
    </reaction>
</comment>
<keyword evidence="5" id="KW-0479">Metal-binding</keyword>
<dbReference type="InterPro" id="IPR002828">
    <property type="entry name" value="SurE-like_Pase/nucleotidase"/>
</dbReference>
<dbReference type="EMBL" id="AGRW01000054">
    <property type="protein sequence ID" value="EIC00596.1"/>
    <property type="molecule type" value="Genomic_DNA"/>
</dbReference>
<organism evidence="9 10">
    <name type="scientific">Treponema saccharophilum DSM 2985</name>
    <dbReference type="NCBI Taxonomy" id="907348"/>
    <lineage>
        <taxon>Bacteria</taxon>
        <taxon>Pseudomonadati</taxon>
        <taxon>Spirochaetota</taxon>
        <taxon>Spirochaetia</taxon>
        <taxon>Spirochaetales</taxon>
        <taxon>Treponemataceae</taxon>
        <taxon>Treponema</taxon>
    </lineage>
</organism>
<dbReference type="GO" id="GO:0004309">
    <property type="term" value="F:exopolyphosphatase activity"/>
    <property type="evidence" value="ECO:0007669"/>
    <property type="project" value="TreeGrafter"/>
</dbReference>
<dbReference type="Gene3D" id="3.40.1210.10">
    <property type="entry name" value="Survival protein SurE-like phosphatase/nucleotidase"/>
    <property type="match status" value="1"/>
</dbReference>
<dbReference type="Pfam" id="PF01975">
    <property type="entry name" value="SurE"/>
    <property type="match status" value="1"/>
</dbReference>
<evidence type="ECO:0000256" key="1">
    <source>
        <dbReference type="ARBA" id="ARBA00000815"/>
    </source>
</evidence>
<keyword evidence="6" id="KW-0547">Nucleotide-binding</keyword>
<evidence type="ECO:0000256" key="2">
    <source>
        <dbReference type="ARBA" id="ARBA00011062"/>
    </source>
</evidence>
<dbReference type="Proteomes" id="UP000003571">
    <property type="component" value="Unassembled WGS sequence"/>
</dbReference>
<reference evidence="9 10" key="1">
    <citation type="submission" date="2011-09" db="EMBL/GenBank/DDBJ databases">
        <title>The draft genome of Treponema saccharophilum DSM 2985.</title>
        <authorList>
            <consortium name="US DOE Joint Genome Institute (JGI-PGF)"/>
            <person name="Lucas S."/>
            <person name="Copeland A."/>
            <person name="Lapidus A."/>
            <person name="Glavina del Rio T."/>
            <person name="Dalin E."/>
            <person name="Tice H."/>
            <person name="Bruce D."/>
            <person name="Goodwin L."/>
            <person name="Pitluck S."/>
            <person name="Peters L."/>
            <person name="Kyrpides N."/>
            <person name="Mavromatis K."/>
            <person name="Ivanova N."/>
            <person name="Markowitz V."/>
            <person name="Cheng J.-F."/>
            <person name="Hugenholtz P."/>
            <person name="Woyke T."/>
            <person name="Wu D."/>
            <person name="Gronow S."/>
            <person name="Wellnitz S."/>
            <person name="Brambilla E."/>
            <person name="Klenk H.-P."/>
            <person name="Eisen J.A."/>
        </authorList>
    </citation>
    <scope>NUCLEOTIDE SEQUENCE [LARGE SCALE GENOMIC DNA]</scope>
    <source>
        <strain evidence="9 10">DSM 2985</strain>
    </source>
</reference>
<dbReference type="STRING" id="907348.TresaDRAFT_0069"/>
<evidence type="ECO:0000313" key="9">
    <source>
        <dbReference type="EMBL" id="EIC00596.1"/>
    </source>
</evidence>
<dbReference type="PANTHER" id="PTHR30457:SF12">
    <property type="entry name" value="5'_3'-NUCLEOTIDASE SURE"/>
    <property type="match status" value="1"/>
</dbReference>
<evidence type="ECO:0000256" key="4">
    <source>
        <dbReference type="ARBA" id="ARBA00022490"/>
    </source>
</evidence>
<dbReference type="AlphaFoldDB" id="H7ENW3"/>
<comment type="caution">
    <text evidence="9">The sequence shown here is derived from an EMBL/GenBank/DDBJ whole genome shotgun (WGS) entry which is preliminary data.</text>
</comment>
<dbReference type="GO" id="GO:0008253">
    <property type="term" value="F:5'-nucleotidase activity"/>
    <property type="evidence" value="ECO:0007669"/>
    <property type="project" value="UniProtKB-EC"/>
</dbReference>
<comment type="similarity">
    <text evidence="2">Belongs to the SurE nucleotidase family.</text>
</comment>
<dbReference type="GO" id="GO:0008254">
    <property type="term" value="F:3'-nucleotidase activity"/>
    <property type="evidence" value="ECO:0007669"/>
    <property type="project" value="TreeGrafter"/>
</dbReference>
<evidence type="ECO:0000256" key="6">
    <source>
        <dbReference type="ARBA" id="ARBA00022741"/>
    </source>
</evidence>
<dbReference type="GO" id="GO:0000166">
    <property type="term" value="F:nucleotide binding"/>
    <property type="evidence" value="ECO:0007669"/>
    <property type="project" value="UniProtKB-KW"/>
</dbReference>
<sequence>MEMENGMNILLTNDDGIDGEGLLALADALSRVDGISVFVMAPDSNRSAVSSLLTMTKPMKFVRRRENWFSCSGSPVDCVIAGLRSSLFDGVKFDAVVSGINKGANLGTDVVYSGTCAAARQATLYGIPGIALSVESYDGNWDFSGMARFCAENVSRLVSLCTGELFVSVNGRSSDKYSGAVFSSLSVRDYKDQFRILADPAGKNPDLFYGFFVGSEISTAARSGASRDSADFFVTKEPADDGSFRVSVTRIFAEPSAADDSSLGF</sequence>
<accession>H7ENW3</accession>
<evidence type="ECO:0000259" key="8">
    <source>
        <dbReference type="Pfam" id="PF01975"/>
    </source>
</evidence>
<dbReference type="EC" id="3.1.3.5" evidence="3"/>
<evidence type="ECO:0000313" key="10">
    <source>
        <dbReference type="Proteomes" id="UP000003571"/>
    </source>
</evidence>
<keyword evidence="4" id="KW-0963">Cytoplasm</keyword>
<dbReference type="PATRIC" id="fig|907348.3.peg.2649"/>
<proteinExistence type="inferred from homology"/>
<dbReference type="GO" id="GO:0046872">
    <property type="term" value="F:metal ion binding"/>
    <property type="evidence" value="ECO:0007669"/>
    <property type="project" value="UniProtKB-KW"/>
</dbReference>
<dbReference type="InterPro" id="IPR030048">
    <property type="entry name" value="SurE"/>
</dbReference>
<keyword evidence="10" id="KW-1185">Reference proteome</keyword>